<keyword evidence="3" id="KW-1185">Reference proteome</keyword>
<gene>
    <name evidence="2" type="ORF">ACFS5N_02260</name>
</gene>
<sequence>MKIVLKYFLVLAAVALVKPVFAQKSDAGFTGAVADKAHYKALYFVDDTASAKIKMTLRNIDNAISDPRLKGKVEIELVAFAGGYTMFLKSGQYEKALRALQAKGVVLAECSNTIRERNIDKSTLFDFIGYVPSGNGEIIIRGNDGWTIVHP</sequence>
<evidence type="ECO:0000313" key="3">
    <source>
        <dbReference type="Proteomes" id="UP001597557"/>
    </source>
</evidence>
<reference evidence="3" key="1">
    <citation type="journal article" date="2019" name="Int. J. Syst. Evol. Microbiol.">
        <title>The Global Catalogue of Microorganisms (GCM) 10K type strain sequencing project: providing services to taxonomists for standard genome sequencing and annotation.</title>
        <authorList>
            <consortium name="The Broad Institute Genomics Platform"/>
            <consortium name="The Broad Institute Genome Sequencing Center for Infectious Disease"/>
            <person name="Wu L."/>
            <person name="Ma J."/>
        </authorList>
    </citation>
    <scope>NUCLEOTIDE SEQUENCE [LARGE SCALE GENOMIC DNA]</scope>
    <source>
        <strain evidence="3">KCTC 22437</strain>
    </source>
</reference>
<organism evidence="2 3">
    <name type="scientific">Mucilaginibacter ximonensis</name>
    <dbReference type="NCBI Taxonomy" id="538021"/>
    <lineage>
        <taxon>Bacteria</taxon>
        <taxon>Pseudomonadati</taxon>
        <taxon>Bacteroidota</taxon>
        <taxon>Sphingobacteriia</taxon>
        <taxon>Sphingobacteriales</taxon>
        <taxon>Sphingobacteriaceae</taxon>
        <taxon>Mucilaginibacter</taxon>
    </lineage>
</organism>
<name>A0ABW5Y7D8_9SPHI</name>
<dbReference type="SUPFAM" id="SSF75169">
    <property type="entry name" value="DsrEFH-like"/>
    <property type="match status" value="1"/>
</dbReference>
<feature type="chain" id="PRO_5047384438" evidence="1">
    <location>
        <begin position="23"/>
        <end position="151"/>
    </location>
</feature>
<dbReference type="RefSeq" id="WP_377181797.1">
    <property type="nucleotide sequence ID" value="NZ_JBHUPD010000001.1"/>
</dbReference>
<proteinExistence type="predicted"/>
<dbReference type="Pfam" id="PF02635">
    <property type="entry name" value="DsrE"/>
    <property type="match status" value="1"/>
</dbReference>
<dbReference type="PANTHER" id="PTHR37691">
    <property type="entry name" value="BLR3518 PROTEIN"/>
    <property type="match status" value="1"/>
</dbReference>
<keyword evidence="1" id="KW-0732">Signal</keyword>
<evidence type="ECO:0000313" key="2">
    <source>
        <dbReference type="EMBL" id="MFD2871273.1"/>
    </source>
</evidence>
<dbReference type="Proteomes" id="UP001597557">
    <property type="component" value="Unassembled WGS sequence"/>
</dbReference>
<dbReference type="InterPro" id="IPR003787">
    <property type="entry name" value="Sulphur_relay_DsrE/F-like"/>
</dbReference>
<dbReference type="PANTHER" id="PTHR37691:SF1">
    <property type="entry name" value="BLR3518 PROTEIN"/>
    <property type="match status" value="1"/>
</dbReference>
<dbReference type="Gene3D" id="3.40.1260.10">
    <property type="entry name" value="DsrEFH-like"/>
    <property type="match status" value="1"/>
</dbReference>
<dbReference type="InterPro" id="IPR027396">
    <property type="entry name" value="DsrEFH-like"/>
</dbReference>
<dbReference type="EMBL" id="JBHUPD010000001">
    <property type="protein sequence ID" value="MFD2871273.1"/>
    <property type="molecule type" value="Genomic_DNA"/>
</dbReference>
<evidence type="ECO:0000256" key="1">
    <source>
        <dbReference type="SAM" id="SignalP"/>
    </source>
</evidence>
<comment type="caution">
    <text evidence="2">The sequence shown here is derived from an EMBL/GenBank/DDBJ whole genome shotgun (WGS) entry which is preliminary data.</text>
</comment>
<feature type="signal peptide" evidence="1">
    <location>
        <begin position="1"/>
        <end position="22"/>
    </location>
</feature>
<protein>
    <submittedName>
        <fullName evidence="2">DsrE family protein</fullName>
    </submittedName>
</protein>
<accession>A0ABW5Y7D8</accession>